<keyword evidence="1" id="KW-1133">Transmembrane helix</keyword>
<organism evidence="2 3">
    <name type="scientific">Pristionchus fissidentatus</name>
    <dbReference type="NCBI Taxonomy" id="1538716"/>
    <lineage>
        <taxon>Eukaryota</taxon>
        <taxon>Metazoa</taxon>
        <taxon>Ecdysozoa</taxon>
        <taxon>Nematoda</taxon>
        <taxon>Chromadorea</taxon>
        <taxon>Rhabditida</taxon>
        <taxon>Rhabditina</taxon>
        <taxon>Diplogasteromorpha</taxon>
        <taxon>Diplogasteroidea</taxon>
        <taxon>Neodiplogasteridae</taxon>
        <taxon>Pristionchus</taxon>
    </lineage>
</organism>
<feature type="transmembrane region" description="Helical" evidence="1">
    <location>
        <begin position="28"/>
        <end position="46"/>
    </location>
</feature>
<accession>A0AAV5VMB0</accession>
<sequence length="71" mass="8039">EQTKHRMWNERPMLPITMAEPFPRGSPHSVHFLLLLIVSILFSSILDRPLAVFSSSSIFFTIFSCSSDANS</sequence>
<comment type="caution">
    <text evidence="2">The sequence shown here is derived from an EMBL/GenBank/DDBJ whole genome shotgun (WGS) entry which is preliminary data.</text>
</comment>
<dbReference type="Proteomes" id="UP001432322">
    <property type="component" value="Unassembled WGS sequence"/>
</dbReference>
<dbReference type="EMBL" id="BTSY01000003">
    <property type="protein sequence ID" value="GMT19167.1"/>
    <property type="molecule type" value="Genomic_DNA"/>
</dbReference>
<protein>
    <submittedName>
        <fullName evidence="2">Uncharacterized protein</fullName>
    </submittedName>
</protein>
<keyword evidence="1" id="KW-0472">Membrane</keyword>
<evidence type="ECO:0000313" key="2">
    <source>
        <dbReference type="EMBL" id="GMT19167.1"/>
    </source>
</evidence>
<reference evidence="2" key="1">
    <citation type="submission" date="2023-10" db="EMBL/GenBank/DDBJ databases">
        <title>Genome assembly of Pristionchus species.</title>
        <authorList>
            <person name="Yoshida K."/>
            <person name="Sommer R.J."/>
        </authorList>
    </citation>
    <scope>NUCLEOTIDE SEQUENCE</scope>
    <source>
        <strain evidence="2">RS5133</strain>
    </source>
</reference>
<dbReference type="AlphaFoldDB" id="A0AAV5VMB0"/>
<evidence type="ECO:0000256" key="1">
    <source>
        <dbReference type="SAM" id="Phobius"/>
    </source>
</evidence>
<feature type="non-terminal residue" evidence="2">
    <location>
        <position position="71"/>
    </location>
</feature>
<gene>
    <name evidence="2" type="ORF">PFISCL1PPCAC_10464</name>
</gene>
<evidence type="ECO:0000313" key="3">
    <source>
        <dbReference type="Proteomes" id="UP001432322"/>
    </source>
</evidence>
<keyword evidence="1" id="KW-0812">Transmembrane</keyword>
<proteinExistence type="predicted"/>
<feature type="non-terminal residue" evidence="2">
    <location>
        <position position="1"/>
    </location>
</feature>
<name>A0AAV5VMB0_9BILA</name>
<keyword evidence="3" id="KW-1185">Reference proteome</keyword>